<reference evidence="1 2" key="1">
    <citation type="journal article" date="2021" name="Hortic Res">
        <title>High-quality reference genome and annotation aids understanding of berry development for evergreen blueberry (Vaccinium darrowii).</title>
        <authorList>
            <person name="Yu J."/>
            <person name="Hulse-Kemp A.M."/>
            <person name="Babiker E."/>
            <person name="Staton M."/>
        </authorList>
    </citation>
    <scope>NUCLEOTIDE SEQUENCE [LARGE SCALE GENOMIC DNA]</scope>
    <source>
        <strain evidence="2">cv. NJ 8807/NJ 8810</strain>
        <tissue evidence="1">Young leaf</tissue>
    </source>
</reference>
<dbReference type="Proteomes" id="UP000828048">
    <property type="component" value="Chromosome 2"/>
</dbReference>
<proteinExistence type="predicted"/>
<dbReference type="EMBL" id="CM037152">
    <property type="protein sequence ID" value="KAH7833955.1"/>
    <property type="molecule type" value="Genomic_DNA"/>
</dbReference>
<sequence>MAQRKLDLPDDLLSSQPSDLSSTPNVIASGGNEDEKGFIGILDDPKGTSDQAALESNIPLSPQWLYVKPSETKMETRAPSSLSLGNPADPNPKEGLRADVPEDKKDWRRIASETETGRRWREEERETGLLGRRDRRKTDRRVDNTLVRENSDTRVLANDKWQDVNNRSSGQDTRRDNKWSSRWGPEDKDKESRIEKRTDSEKEDTHSDSQSLSVSNPRAVPERDTESRDKWRPRHRMDGNSSGPGSYRAAPGFGLDRGKAEGSNAGFALGRGRSSVSVVRPPSAGSLGSALFDRTENVPGKPTSSAGTFCYPRGKLLDIYRSQKLDTSFAAMPDQMEEVPPITQITVAEPLAFVTPDPEEAAILGDLGKGKITSSGVSYNPFRKGRSTDNISEFGDLEPTNGKHGILPSVISDEVVDAFGRVANNNTHWASVSSSLNKEDPKMKLKDEIDIDHEGERKVSAATTGTSADELTQTISSSTDFFSMQDINGAHLRDASKHKMEHSAFTKHPSLNDTGSAVAFDISTKLPDDSTSFFPLSSEENWSGNMQQQHFQGGHHEYRSEGSIPAEEMSLYYQDPQGEIQGPFLGVDIISWFEQGFFGTDLPVRLEDAPEGTPFRELGEVMPYLKVTDGHAFSIDTSSNAEEPGAMEEKLGLGLPASTPVPEITQLSALNDHSWQLSRFDGNPIQHDHPLQLPYQEGQSFHDFVGQDEDILFPGRPGISGNPLGVTSKGINDPPANPMSNPSLPVEFTEPGVPSLSNNKLHPFGLLWSELEGNYARRNESSNSSSQDKLFNPRMGRAGSFGALADSTNAVEPWSDVYGKNTVPGPNLYQEAMDAHRVSHMDQETNRFRATEKLLSQQYQQQLQQHNLLSHPQLNESVLEQVPSQHYSNQTVPHLDHLLALQQQQQLQQQHHQLQQKQHIHQQQLLLQEQQQQSQARQLLREQLLLQSQMHDSGRGQSHVDTIRTNNTLEQVLLKQQILRELQQRSLHSPRHADPSLDQLIQAKFGQTRHQGHQSDLLELVSRSKRGQMHNLENHIIQQEQLYGRQLPMGLRQQVEMEEERHGGSNWPVDETNQFLRSPAAAHRANSAGFGPLDFYQQQQRSSSKEQLGHLDRNLSIQNRLQRGLYDSGLSLLEQQMSMSGGAPGMSPDIMKALAHGQGLDMQEPRARMHSAGQVGGFSSGIHSHRPPISNQFHASPSDAMETLWSETNGQLPNDWMESRIQQLHLNSELQNRDLEVKMASEDPNLWMSTGSSNDDSKRLLMELLHKKSVPQTADSLDTNNEPSYDRGAPLGRYSETSSSKQAGINHPFALGPYGSNSGGTLPIQLADEKASSTEESSGRPPLRSKSGALSERDQFFSGFDETSQAIFANSNMITKKSMEREFLDVDRKTQGFKSEVRMMKGPASEIQEDRIDQESFTAMDHGETPVNIISRHNSLGFAGGNTASFNDKAALSDSFAEEVSKGRRPSLTSKGSDNFLLKRPPISINSSQEGLAELASDTVIRGKHLPSSLPSEGPRREAGGHPANQSSDIQTPGKKDVHFRRISSGSDDTDVSEPSFINMLKSNAKKPVQPESAAAAGASELSEGSQASRSAKKKVKKGKQIDPALLGFKVTSNRIMMGEIQRVDD</sequence>
<evidence type="ECO:0000313" key="1">
    <source>
        <dbReference type="EMBL" id="KAH7833955.1"/>
    </source>
</evidence>
<gene>
    <name evidence="1" type="ORF">Vadar_011358</name>
</gene>
<name>A0ACB7X0B6_9ERIC</name>
<organism evidence="1 2">
    <name type="scientific">Vaccinium darrowii</name>
    <dbReference type="NCBI Taxonomy" id="229202"/>
    <lineage>
        <taxon>Eukaryota</taxon>
        <taxon>Viridiplantae</taxon>
        <taxon>Streptophyta</taxon>
        <taxon>Embryophyta</taxon>
        <taxon>Tracheophyta</taxon>
        <taxon>Spermatophyta</taxon>
        <taxon>Magnoliopsida</taxon>
        <taxon>eudicotyledons</taxon>
        <taxon>Gunneridae</taxon>
        <taxon>Pentapetalae</taxon>
        <taxon>asterids</taxon>
        <taxon>Ericales</taxon>
        <taxon>Ericaceae</taxon>
        <taxon>Vaccinioideae</taxon>
        <taxon>Vaccinieae</taxon>
        <taxon>Vaccinium</taxon>
    </lineage>
</organism>
<protein>
    <submittedName>
        <fullName evidence="1">Uncharacterized protein</fullName>
    </submittedName>
</protein>
<keyword evidence="2" id="KW-1185">Reference proteome</keyword>
<comment type="caution">
    <text evidence="1">The sequence shown here is derived from an EMBL/GenBank/DDBJ whole genome shotgun (WGS) entry which is preliminary data.</text>
</comment>
<accession>A0ACB7X0B6</accession>
<evidence type="ECO:0000313" key="2">
    <source>
        <dbReference type="Proteomes" id="UP000828048"/>
    </source>
</evidence>